<dbReference type="PRINTS" id="PR00038">
    <property type="entry name" value="HTHLUXR"/>
</dbReference>
<dbReference type="AlphaFoldDB" id="A0A4P7IG79"/>
<proteinExistence type="predicted"/>
<dbReference type="GO" id="GO:0003677">
    <property type="term" value="F:DNA binding"/>
    <property type="evidence" value="ECO:0007669"/>
    <property type="project" value="InterPro"/>
</dbReference>
<dbReference type="SUPFAM" id="SSF52540">
    <property type="entry name" value="P-loop containing nucleoside triphosphate hydrolases"/>
    <property type="match status" value="1"/>
</dbReference>
<sequence length="903" mass="95519">MLIGRESEQQAIDRLVSGARIGTSGALALTGEAGVGKTALLRWAETRLEGFRVLGATGTEPEREVPFAGLLTVLRPALGLLDEIPAPQARALSAALALSEGPPGDRFAIGAATLSLLCRYAEDAPVAVLLDDVQLLDPPTMEALTFASRRLSADPLAVLLAAREGECDEMWEGLDQLHVTGLGLDATRSLAKEMAPAPLTPDWVVRVHEVTGGNPLAVTELAQDPEALVRTSPGLPPPVSAALGESFARRLSSLGPEAQAVLLVAVVCNGDLRLTGAACADLGLDPDAWIAAREVGLADAVGTEITFRHPLVRAAIYRQGSPVERRRAHAAAARALPDHEVDRRAWHLSESVWEPDEHVAGLLHETGDRAVARSAYAVASVALERAARLSPAFLDEQTRLLAAADTAWAAGQGARATVLLDGMAGATIPAGLVAQVQDLRAAIALRSGSVREAAGLLERAAENASPDERALLLAEAVHATFYLFDGAALRRLTTLLAPAVTAARSSRARAVGTVAAGVAKVLSGGGGIDELRAAIPLLTESEELGEDPRGAAWLMYVPLFIRDADTGRGLRAQVDQARRRAGVGALPALLFLLARDEATTHSWARAEANYNEAVRLARDTSQTNELAVSLAALSWLEARTGQEVECRAHATEALALCRSRDIHLGETWTLFALGELELALANPAAAATHLGELDRLLGELELGDPDISPGPELVEALLRLGRAAEAAEIAATHLRAADHKGQPWARARARRCAGLLAADGFDDPFREALALHEETPDLFETARTALAYGARLRRAGRRVEAREQLRAALAVFTDLGAEPWADQAATELDLTGERVPPRPLGGVNALTPQELQVALLLAEGRTTREAAAALFLSPKTVEYHLRKVYTKLGVRSRAELADALSAT</sequence>
<name>A0A4P7IG79_9ACTN</name>
<dbReference type="GO" id="GO:0005524">
    <property type="term" value="F:ATP binding"/>
    <property type="evidence" value="ECO:0007669"/>
    <property type="project" value="UniProtKB-KW"/>
</dbReference>
<dbReference type="GO" id="GO:0004016">
    <property type="term" value="F:adenylate cyclase activity"/>
    <property type="evidence" value="ECO:0007669"/>
    <property type="project" value="TreeGrafter"/>
</dbReference>
<dbReference type="InterPro" id="IPR011990">
    <property type="entry name" value="TPR-like_helical_dom_sf"/>
</dbReference>
<dbReference type="Pfam" id="PF00196">
    <property type="entry name" value="GerE"/>
    <property type="match status" value="1"/>
</dbReference>
<organism evidence="4 5">
    <name type="scientific">Nocardioides seonyuensis</name>
    <dbReference type="NCBI Taxonomy" id="2518371"/>
    <lineage>
        <taxon>Bacteria</taxon>
        <taxon>Bacillati</taxon>
        <taxon>Actinomycetota</taxon>
        <taxon>Actinomycetes</taxon>
        <taxon>Propionibacteriales</taxon>
        <taxon>Nocardioidaceae</taxon>
        <taxon>Nocardioides</taxon>
    </lineage>
</organism>
<dbReference type="PROSITE" id="PS50043">
    <property type="entry name" value="HTH_LUXR_2"/>
    <property type="match status" value="1"/>
</dbReference>
<dbReference type="KEGG" id="nsn:EXE58_09385"/>
<dbReference type="SUPFAM" id="SSF48452">
    <property type="entry name" value="TPR-like"/>
    <property type="match status" value="1"/>
</dbReference>
<dbReference type="InterPro" id="IPR027417">
    <property type="entry name" value="P-loop_NTPase"/>
</dbReference>
<dbReference type="PANTHER" id="PTHR16305:SF35">
    <property type="entry name" value="TRANSCRIPTIONAL ACTIVATOR DOMAIN"/>
    <property type="match status" value="1"/>
</dbReference>
<dbReference type="Gene3D" id="1.10.10.10">
    <property type="entry name" value="Winged helix-like DNA-binding domain superfamily/Winged helix DNA-binding domain"/>
    <property type="match status" value="1"/>
</dbReference>
<dbReference type="InterPro" id="IPR041664">
    <property type="entry name" value="AAA_16"/>
</dbReference>
<dbReference type="InterPro" id="IPR016032">
    <property type="entry name" value="Sig_transdc_resp-reg_C-effctor"/>
</dbReference>
<dbReference type="PANTHER" id="PTHR16305">
    <property type="entry name" value="TESTICULAR SOLUBLE ADENYLYL CYCLASE"/>
    <property type="match status" value="1"/>
</dbReference>
<dbReference type="Gene3D" id="1.25.40.10">
    <property type="entry name" value="Tetratricopeptide repeat domain"/>
    <property type="match status" value="1"/>
</dbReference>
<dbReference type="RefSeq" id="WP_135267634.1">
    <property type="nucleotide sequence ID" value="NZ_CP038436.1"/>
</dbReference>
<dbReference type="SUPFAM" id="SSF46894">
    <property type="entry name" value="C-terminal effector domain of the bipartite response regulators"/>
    <property type="match status" value="1"/>
</dbReference>
<dbReference type="CDD" id="cd06170">
    <property type="entry name" value="LuxR_C_like"/>
    <property type="match status" value="1"/>
</dbReference>
<evidence type="ECO:0000313" key="4">
    <source>
        <dbReference type="EMBL" id="QBX55643.1"/>
    </source>
</evidence>
<keyword evidence="2" id="KW-0067">ATP-binding</keyword>
<keyword evidence="5" id="KW-1185">Reference proteome</keyword>
<keyword evidence="1" id="KW-0547">Nucleotide-binding</keyword>
<dbReference type="SMART" id="SM00421">
    <property type="entry name" value="HTH_LUXR"/>
    <property type="match status" value="1"/>
</dbReference>
<reference evidence="4 5" key="1">
    <citation type="submission" date="2019-03" db="EMBL/GenBank/DDBJ databases">
        <title>Three New Species of Nocardioides, Nocardioides euryhalodurans sp. nov., Nocardioides seonyuensis sp. nov. and Nocardioides eburneoflavus sp. nov. Iolated from Soil.</title>
        <authorList>
            <person name="Roh S.G."/>
            <person name="Lee C."/>
            <person name="Kim M.-K."/>
            <person name="Kim S.B."/>
        </authorList>
    </citation>
    <scope>NUCLEOTIDE SEQUENCE [LARGE SCALE GENOMIC DNA]</scope>
    <source>
        <strain evidence="4 5">MMS17-SY207-3</strain>
    </source>
</reference>
<dbReference type="GO" id="GO:0006355">
    <property type="term" value="P:regulation of DNA-templated transcription"/>
    <property type="evidence" value="ECO:0007669"/>
    <property type="project" value="InterPro"/>
</dbReference>
<evidence type="ECO:0000259" key="3">
    <source>
        <dbReference type="PROSITE" id="PS50043"/>
    </source>
</evidence>
<dbReference type="Pfam" id="PF13191">
    <property type="entry name" value="AAA_16"/>
    <property type="match status" value="1"/>
</dbReference>
<feature type="domain" description="HTH luxR-type" evidence="3">
    <location>
        <begin position="839"/>
        <end position="903"/>
    </location>
</feature>
<dbReference type="InterPro" id="IPR000792">
    <property type="entry name" value="Tscrpt_reg_LuxR_C"/>
</dbReference>
<dbReference type="Proteomes" id="UP000294853">
    <property type="component" value="Chromosome"/>
</dbReference>
<accession>A0A4P7IG79</accession>
<evidence type="ECO:0000256" key="2">
    <source>
        <dbReference type="ARBA" id="ARBA00022840"/>
    </source>
</evidence>
<dbReference type="GO" id="GO:0005737">
    <property type="term" value="C:cytoplasm"/>
    <property type="evidence" value="ECO:0007669"/>
    <property type="project" value="TreeGrafter"/>
</dbReference>
<dbReference type="InterPro" id="IPR036388">
    <property type="entry name" value="WH-like_DNA-bd_sf"/>
</dbReference>
<gene>
    <name evidence="4" type="ORF">EXE58_09385</name>
</gene>
<protein>
    <submittedName>
        <fullName evidence="4">Helix-turn-helix transcriptional regulator</fullName>
    </submittedName>
</protein>
<evidence type="ECO:0000313" key="5">
    <source>
        <dbReference type="Proteomes" id="UP000294853"/>
    </source>
</evidence>
<evidence type="ECO:0000256" key="1">
    <source>
        <dbReference type="ARBA" id="ARBA00022741"/>
    </source>
</evidence>
<dbReference type="OrthoDB" id="3202170at2"/>
<dbReference type="EMBL" id="CP038436">
    <property type="protein sequence ID" value="QBX55643.1"/>
    <property type="molecule type" value="Genomic_DNA"/>
</dbReference>